<comment type="caution">
    <text evidence="3">The sequence shown here is derived from an EMBL/GenBank/DDBJ whole genome shotgun (WGS) entry which is preliminary data.</text>
</comment>
<dbReference type="InterPro" id="IPR052714">
    <property type="entry name" value="MFS_Exporter"/>
</dbReference>
<dbReference type="InterPro" id="IPR020846">
    <property type="entry name" value="MFS_dom"/>
</dbReference>
<dbReference type="EMBL" id="LKBH01000188">
    <property type="protein sequence ID" value="KQB35076.1"/>
    <property type="molecule type" value="Genomic_DNA"/>
</dbReference>
<evidence type="ECO:0000313" key="4">
    <source>
        <dbReference type="Proteomes" id="UP000050301"/>
    </source>
</evidence>
<feature type="transmembrane region" description="Helical" evidence="1">
    <location>
        <begin position="268"/>
        <end position="290"/>
    </location>
</feature>
<feature type="transmembrane region" description="Helical" evidence="1">
    <location>
        <begin position="168"/>
        <end position="186"/>
    </location>
</feature>
<dbReference type="GO" id="GO:0022857">
    <property type="term" value="F:transmembrane transporter activity"/>
    <property type="evidence" value="ECO:0007669"/>
    <property type="project" value="InterPro"/>
</dbReference>
<gene>
    <name evidence="3" type="ORF">AOG55_08000</name>
</gene>
<feature type="transmembrane region" description="Helical" evidence="1">
    <location>
        <begin position="104"/>
        <end position="126"/>
    </location>
</feature>
<dbReference type="PANTHER" id="PTHR23531">
    <property type="entry name" value="QUINOLENE RESISTANCE PROTEIN NORA"/>
    <property type="match status" value="1"/>
</dbReference>
<name>A0A0N8VKZ2_9ARCH</name>
<feature type="transmembrane region" description="Helical" evidence="1">
    <location>
        <begin position="207"/>
        <end position="231"/>
    </location>
</feature>
<feature type="transmembrane region" description="Helical" evidence="1">
    <location>
        <begin position="138"/>
        <end position="156"/>
    </location>
</feature>
<feature type="transmembrane region" description="Helical" evidence="1">
    <location>
        <begin position="334"/>
        <end position="356"/>
    </location>
</feature>
<feature type="transmembrane region" description="Helical" evidence="1">
    <location>
        <begin position="362"/>
        <end position="381"/>
    </location>
</feature>
<feature type="transmembrane region" description="Helical" evidence="1">
    <location>
        <begin position="81"/>
        <end position="98"/>
    </location>
</feature>
<protein>
    <submittedName>
        <fullName evidence="3">MFS transporter</fullName>
    </submittedName>
</protein>
<evidence type="ECO:0000313" key="3">
    <source>
        <dbReference type="EMBL" id="KQB35076.1"/>
    </source>
</evidence>
<accession>A0A0N8VKZ2</accession>
<dbReference type="InterPro" id="IPR011701">
    <property type="entry name" value="MFS"/>
</dbReference>
<keyword evidence="4" id="KW-1185">Reference proteome</keyword>
<feature type="transmembrane region" description="Helical" evidence="1">
    <location>
        <begin position="243"/>
        <end position="261"/>
    </location>
</feature>
<dbReference type="Gene3D" id="1.20.1250.20">
    <property type="entry name" value="MFS general substrate transporter like domains"/>
    <property type="match status" value="1"/>
</dbReference>
<dbReference type="PROSITE" id="PS50850">
    <property type="entry name" value="MFS"/>
    <property type="match status" value="1"/>
</dbReference>
<dbReference type="SUPFAM" id="SSF103473">
    <property type="entry name" value="MFS general substrate transporter"/>
    <property type="match status" value="1"/>
</dbReference>
<dbReference type="Pfam" id="PF07690">
    <property type="entry name" value="MFS_1"/>
    <property type="match status" value="1"/>
</dbReference>
<dbReference type="InterPro" id="IPR036259">
    <property type="entry name" value="MFS_trans_sf"/>
</dbReference>
<dbReference type="AlphaFoldDB" id="A0A0N8VKZ2"/>
<keyword evidence="1" id="KW-0472">Membrane</keyword>
<reference evidence="3 4" key="1">
    <citation type="submission" date="2015-09" db="EMBL/GenBank/DDBJ databases">
        <title>Heavy metals and arsenic resistance mechanisms in polyextremophilic archaea of the family Ferroplasmaceae.</title>
        <authorList>
            <person name="Bulaev A.G."/>
            <person name="Kanygina A.V."/>
        </authorList>
    </citation>
    <scope>NUCLEOTIDE SEQUENCE [LARGE SCALE GENOMIC DNA]</scope>
    <source>
        <strain evidence="3 4">BH2</strain>
    </source>
</reference>
<dbReference type="InParanoid" id="A0A0N8VKZ2"/>
<keyword evidence="1" id="KW-1133">Transmembrane helix</keyword>
<proteinExistence type="predicted"/>
<feature type="domain" description="Major facilitator superfamily (MFS) profile" evidence="2">
    <location>
        <begin position="10"/>
        <end position="386"/>
    </location>
</feature>
<keyword evidence="1" id="KW-0812">Transmembrane</keyword>
<dbReference type="Proteomes" id="UP000050301">
    <property type="component" value="Unassembled WGS sequence"/>
</dbReference>
<evidence type="ECO:0000259" key="2">
    <source>
        <dbReference type="PROSITE" id="PS50850"/>
    </source>
</evidence>
<dbReference type="PANTHER" id="PTHR23531:SF1">
    <property type="entry name" value="QUINOLENE RESISTANCE PROTEIN NORA"/>
    <property type="match status" value="1"/>
</dbReference>
<feature type="transmembrane region" description="Helical" evidence="1">
    <location>
        <begin position="296"/>
        <end position="313"/>
    </location>
</feature>
<sequence length="394" mass="44929">MNKLNNSKHVFLLYSIILILMAISMRSTNNMVVTTVPLFSKYILHFSYILTALVTAVIYLGTVIATSFLNPLMNARLRKKVFVFSNFLLTLFLILYYLSNSISVFIISFLIGLAYGIILPNIVTSASLYPDQTGRERLLSIYSVGLSFSLVFGPTLESYLLKIISYRTIFLFFAPIGIIGFISSFFMEFPENKRETHGKSIRHNSGLWTSILTITTYNVPFAALTVFLAIFAETRFQVSRYMAYLPFVFFFTVSFFVRIYLSIRPIKNIRYAIIIAPAITVIALILFPFLPNYDTFILVMMLLGIPHGSIFPLSTIEISRGSSIYERNAINSYFYSYNMSLFMIIPLIFAAIIPYIGFEKTFAILIIPVIISVAVIIKKFWKDDKIFGVNKSML</sequence>
<feature type="transmembrane region" description="Helical" evidence="1">
    <location>
        <begin position="42"/>
        <end position="69"/>
    </location>
</feature>
<evidence type="ECO:0000256" key="1">
    <source>
        <dbReference type="SAM" id="Phobius"/>
    </source>
</evidence>
<organism evidence="3 4">
    <name type="scientific">Acidiplasma cupricumulans</name>
    <dbReference type="NCBI Taxonomy" id="312540"/>
    <lineage>
        <taxon>Archaea</taxon>
        <taxon>Methanobacteriati</taxon>
        <taxon>Thermoplasmatota</taxon>
        <taxon>Thermoplasmata</taxon>
        <taxon>Thermoplasmatales</taxon>
        <taxon>Ferroplasmaceae</taxon>
        <taxon>Acidiplasma</taxon>
    </lineage>
</organism>